<dbReference type="Pfam" id="PF12067">
    <property type="entry name" value="Sox17_18_mid"/>
    <property type="match status" value="1"/>
</dbReference>
<keyword evidence="4" id="KW-1185">Reference proteome</keyword>
<proteinExistence type="predicted"/>
<feature type="domain" description="Sox 7/17/18 central" evidence="2">
    <location>
        <begin position="74"/>
        <end position="117"/>
    </location>
</feature>
<evidence type="ECO:0000313" key="3">
    <source>
        <dbReference type="EMBL" id="KAJ8797106.1"/>
    </source>
</evidence>
<accession>A0AB34I1W8</accession>
<feature type="region of interest" description="Disordered" evidence="1">
    <location>
        <begin position="39"/>
        <end position="105"/>
    </location>
</feature>
<organism evidence="3 4">
    <name type="scientific">Eschrichtius robustus</name>
    <name type="common">California gray whale</name>
    <name type="synonym">Eschrichtius gibbosus</name>
    <dbReference type="NCBI Taxonomy" id="9764"/>
    <lineage>
        <taxon>Eukaryota</taxon>
        <taxon>Metazoa</taxon>
        <taxon>Chordata</taxon>
        <taxon>Craniata</taxon>
        <taxon>Vertebrata</taxon>
        <taxon>Euteleostomi</taxon>
        <taxon>Mammalia</taxon>
        <taxon>Eutheria</taxon>
        <taxon>Laurasiatheria</taxon>
        <taxon>Artiodactyla</taxon>
        <taxon>Whippomorpha</taxon>
        <taxon>Cetacea</taxon>
        <taxon>Mysticeti</taxon>
        <taxon>Eschrichtiidae</taxon>
        <taxon>Eschrichtius</taxon>
    </lineage>
</organism>
<evidence type="ECO:0000313" key="4">
    <source>
        <dbReference type="Proteomes" id="UP001159641"/>
    </source>
</evidence>
<dbReference type="InterPro" id="IPR033392">
    <property type="entry name" value="Sox7/17/18_central"/>
</dbReference>
<name>A0AB34I1W8_ESCRO</name>
<protein>
    <recommendedName>
        <fullName evidence="2">Sox 7/17/18 central domain-containing protein</fullName>
    </recommendedName>
</protein>
<comment type="caution">
    <text evidence="3">The sequence shown here is derived from an EMBL/GenBank/DDBJ whole genome shotgun (WGS) entry which is preliminary data.</text>
</comment>
<sequence length="208" mass="21410">MSSPEAAYASDEQSQPRSALPAVTARLSLVGDVKVKREAAAGGATPSWGLGPSGGRVSIRHLRGPAGRRDRSPRPCQALGAPPLDGYPLPTPDTSPLDGVEPDPAFFAAPLPGDHPAAGPLHARRGPEPARPAVPGWGGGGLLAPPSVPHANYGAMGSGCRLSRPRPRRCPAGPRGHSPQNPRGALSCGAGLKAWALSSEFRCHHREL</sequence>
<evidence type="ECO:0000256" key="1">
    <source>
        <dbReference type="SAM" id="MobiDB-lite"/>
    </source>
</evidence>
<dbReference type="EMBL" id="JAIQCJ010000270">
    <property type="protein sequence ID" value="KAJ8797106.1"/>
    <property type="molecule type" value="Genomic_DNA"/>
</dbReference>
<dbReference type="Proteomes" id="UP001159641">
    <property type="component" value="Unassembled WGS sequence"/>
</dbReference>
<gene>
    <name evidence="3" type="ORF">J1605_001916</name>
</gene>
<feature type="region of interest" description="Disordered" evidence="1">
    <location>
        <begin position="159"/>
        <end position="183"/>
    </location>
</feature>
<evidence type="ECO:0000259" key="2">
    <source>
        <dbReference type="Pfam" id="PF12067"/>
    </source>
</evidence>
<dbReference type="AlphaFoldDB" id="A0AB34I1W8"/>
<reference evidence="3 4" key="1">
    <citation type="submission" date="2022-11" db="EMBL/GenBank/DDBJ databases">
        <title>Whole genome sequence of Eschrichtius robustus ER-17-0199.</title>
        <authorList>
            <person name="Bruniche-Olsen A."/>
            <person name="Black A.N."/>
            <person name="Fields C.J."/>
            <person name="Walden K."/>
            <person name="Dewoody J.A."/>
        </authorList>
    </citation>
    <scope>NUCLEOTIDE SEQUENCE [LARGE SCALE GENOMIC DNA]</scope>
    <source>
        <strain evidence="3">ER-17-0199</strain>
        <tissue evidence="3">Blubber</tissue>
    </source>
</reference>
<feature type="region of interest" description="Disordered" evidence="1">
    <location>
        <begin position="1"/>
        <end position="20"/>
    </location>
</feature>